<name>A0A919VGF3_9CLOT</name>
<keyword evidence="2" id="KW-1185">Reference proteome</keyword>
<dbReference type="Pfam" id="PF25924">
    <property type="entry name" value="MJECL33"/>
    <property type="match status" value="1"/>
</dbReference>
<gene>
    <name evidence="1" type="ORF">CPJCM30710_17980</name>
</gene>
<reference evidence="1" key="1">
    <citation type="submission" date="2021-03" db="EMBL/GenBank/DDBJ databases">
        <title>Taxonomic study of Clostridium polyendosporum from meadow-gley soil under rice.</title>
        <authorList>
            <person name="Kobayashi H."/>
            <person name="Tanizawa Y."/>
            <person name="Yagura M."/>
        </authorList>
    </citation>
    <scope>NUCLEOTIDE SEQUENCE</scope>
    <source>
        <strain evidence="1">JCM 30710</strain>
    </source>
</reference>
<evidence type="ECO:0000313" key="2">
    <source>
        <dbReference type="Proteomes" id="UP000679179"/>
    </source>
</evidence>
<protein>
    <submittedName>
        <fullName evidence="1">Uncharacterized protein</fullName>
    </submittedName>
</protein>
<comment type="caution">
    <text evidence="1">The sequence shown here is derived from an EMBL/GenBank/DDBJ whole genome shotgun (WGS) entry which is preliminary data.</text>
</comment>
<organism evidence="1 2">
    <name type="scientific">Clostridium polyendosporum</name>
    <dbReference type="NCBI Taxonomy" id="69208"/>
    <lineage>
        <taxon>Bacteria</taxon>
        <taxon>Bacillati</taxon>
        <taxon>Bacillota</taxon>
        <taxon>Clostridia</taxon>
        <taxon>Eubacteriales</taxon>
        <taxon>Clostridiaceae</taxon>
        <taxon>Clostridium</taxon>
    </lineage>
</organism>
<accession>A0A919VGF3</accession>
<dbReference type="AlphaFoldDB" id="A0A919VGF3"/>
<dbReference type="Proteomes" id="UP000679179">
    <property type="component" value="Unassembled WGS sequence"/>
</dbReference>
<dbReference type="RefSeq" id="WP_212903838.1">
    <property type="nucleotide sequence ID" value="NZ_BOPZ01000013.1"/>
</dbReference>
<evidence type="ECO:0000313" key="1">
    <source>
        <dbReference type="EMBL" id="GIM29132.1"/>
    </source>
</evidence>
<dbReference type="EMBL" id="BOPZ01000013">
    <property type="protein sequence ID" value="GIM29132.1"/>
    <property type="molecule type" value="Genomic_DNA"/>
</dbReference>
<sequence length="375" mass="43162">MEINNSQELIEKLSIKMSNTYNEYKKSTRSGTDNTLLKSYLIETHLLNTCSDYDNICETLRNTIINYAEINETKEENLFLIKKDSLEMYLDINNKRFWKMHTISQVKNSDNFIDHLTKKEGFDKLWLPSRFIRNFSKSKYLYGVKVGFCDGLSQNDFFEDDNNDYNLELNKGFSGLANKFLDLLESSSDFKNKIALSKIQILSGKGKDEFVIDDIKYSGKVTAKGNSFIEHDNNLEELIRDYEKLIDHIEEKMALGIYDGAIGGVPIEIIFDKKDISITSLVKLIFTGKEPFKLLGFVEQMSDEYARISAVDLHNGNYGKKINFEISSIGMNVFISRGVCGNSIMRLCTNLSRFIDPNIMVRGYDIDDIYSIIRE</sequence>
<proteinExistence type="predicted"/>
<dbReference type="InterPro" id="IPR058966">
    <property type="entry name" value="MJECL33-like"/>
</dbReference>